<reference evidence="2" key="1">
    <citation type="submission" date="2019-12" db="EMBL/GenBank/DDBJ databases">
        <title>High-Quality draft genome sequences of three cyanobacteria isolated from the limestone walls of the Old Cathedral of Coimbra.</title>
        <authorList>
            <person name="Tiago I."/>
            <person name="Soares F."/>
            <person name="Portugal A."/>
        </authorList>
    </citation>
    <scope>NUCLEOTIDE SEQUENCE</scope>
    <source>
        <strain evidence="2">A</strain>
    </source>
</reference>
<sequence>MHLNPYLFFNGQCESAFKFYEKCLGGKITAMMTYGESPMAEQTPPEWRNKILHAHLMLGDQELMGADAPPEMFEAAQGFYVSLHFTNPSEAEHIFNALEENGTIRMALQETFWASRFAMLVDQFGTPWMINCDPREGE</sequence>
<dbReference type="EMBL" id="WVIE01000012">
    <property type="protein sequence ID" value="NDJ17967.1"/>
    <property type="molecule type" value="Genomic_DNA"/>
</dbReference>
<dbReference type="Gene3D" id="3.10.180.10">
    <property type="entry name" value="2,3-Dihydroxybiphenyl 1,2-Dioxygenase, domain 1"/>
    <property type="match status" value="1"/>
</dbReference>
<dbReference type="PANTHER" id="PTHR33990:SF1">
    <property type="entry name" value="PROTEIN YJDN"/>
    <property type="match status" value="1"/>
</dbReference>
<dbReference type="InterPro" id="IPR029068">
    <property type="entry name" value="Glyas_Bleomycin-R_OHBP_Dase"/>
</dbReference>
<dbReference type="Proteomes" id="UP000646053">
    <property type="component" value="Unassembled WGS sequence"/>
</dbReference>
<organism evidence="2 3">
    <name type="scientific">Myxacorys almedinensis A</name>
    <dbReference type="NCBI Taxonomy" id="2690445"/>
    <lineage>
        <taxon>Bacteria</taxon>
        <taxon>Bacillati</taxon>
        <taxon>Cyanobacteriota</taxon>
        <taxon>Cyanophyceae</taxon>
        <taxon>Leptolyngbyales</taxon>
        <taxon>Leptolyngbyaceae</taxon>
        <taxon>Myxacorys</taxon>
        <taxon>Myxacorys almedinensis</taxon>
    </lineage>
</organism>
<dbReference type="AlphaFoldDB" id="A0A8J7Z0F6"/>
<dbReference type="SUPFAM" id="SSF54593">
    <property type="entry name" value="Glyoxalase/Bleomycin resistance protein/Dihydroxybiphenyl dioxygenase"/>
    <property type="match status" value="1"/>
</dbReference>
<feature type="domain" description="PhnB-like" evidence="1">
    <location>
        <begin position="4"/>
        <end position="130"/>
    </location>
</feature>
<accession>A0A8J7Z0F6</accession>
<dbReference type="PANTHER" id="PTHR33990">
    <property type="entry name" value="PROTEIN YJDN-RELATED"/>
    <property type="match status" value="1"/>
</dbReference>
<protein>
    <submittedName>
        <fullName evidence="2">VOC family protein</fullName>
    </submittedName>
</protein>
<evidence type="ECO:0000313" key="3">
    <source>
        <dbReference type="Proteomes" id="UP000646053"/>
    </source>
</evidence>
<dbReference type="Pfam" id="PF06983">
    <property type="entry name" value="3-dmu-9_3-mt"/>
    <property type="match status" value="1"/>
</dbReference>
<name>A0A8J7Z0F6_9CYAN</name>
<evidence type="ECO:0000313" key="2">
    <source>
        <dbReference type="EMBL" id="NDJ17967.1"/>
    </source>
</evidence>
<keyword evidence="3" id="KW-1185">Reference proteome</keyword>
<evidence type="ECO:0000259" key="1">
    <source>
        <dbReference type="Pfam" id="PF06983"/>
    </source>
</evidence>
<dbReference type="InterPro" id="IPR028973">
    <property type="entry name" value="PhnB-like"/>
</dbReference>
<proteinExistence type="predicted"/>
<dbReference type="CDD" id="cd06588">
    <property type="entry name" value="PhnB_like"/>
    <property type="match status" value="1"/>
</dbReference>
<dbReference type="RefSeq" id="WP_162423494.1">
    <property type="nucleotide sequence ID" value="NZ_WVIE01000012.1"/>
</dbReference>
<gene>
    <name evidence="2" type="ORF">GS601_11810</name>
</gene>
<comment type="caution">
    <text evidence="2">The sequence shown here is derived from an EMBL/GenBank/DDBJ whole genome shotgun (WGS) entry which is preliminary data.</text>
</comment>